<dbReference type="OrthoDB" id="9814125at2"/>
<accession>A0A4R6B480</accession>
<dbReference type="Proteomes" id="UP000294562">
    <property type="component" value="Unassembled WGS sequence"/>
</dbReference>
<dbReference type="InterPro" id="IPR020449">
    <property type="entry name" value="Tscrpt_reg_AraC-type_HTH"/>
</dbReference>
<sequence>MTNRLPLIKLSLLRPFVSEFRERGIDPGPVFDSVGLTEEATLDPDLSIHVMVATQFVENAADVANDKFLGARVGSKLDLGGWPVLADAEARATTVGDYLSIFIARANEIASSANEYLNITGQNAVFGETRTFEPTIPPAQNDAFMVALGWAILQRALRDEVDPSRVTVVVSDPSVLPPEFDLMHPVKGDRMGFSIRFPSAWLSSSFDKMSADVAPKERLDADVGEFVHSFRQMVRAHIGQGGLSAAECADRASMSQQKLKRRLAFEGTGISNEIDFVRQEYARAALTETNRSISDIAAALGFSDVANFTRAFRRANSMTPTAYRKLQKTVDAGSTE</sequence>
<evidence type="ECO:0000256" key="3">
    <source>
        <dbReference type="ARBA" id="ARBA00023163"/>
    </source>
</evidence>
<proteinExistence type="predicted"/>
<dbReference type="Pfam" id="PF12833">
    <property type="entry name" value="HTH_18"/>
    <property type="match status" value="1"/>
</dbReference>
<evidence type="ECO:0000256" key="2">
    <source>
        <dbReference type="ARBA" id="ARBA00023125"/>
    </source>
</evidence>
<dbReference type="PRINTS" id="PR00032">
    <property type="entry name" value="HTHARAC"/>
</dbReference>
<dbReference type="GO" id="GO:0005829">
    <property type="term" value="C:cytosol"/>
    <property type="evidence" value="ECO:0007669"/>
    <property type="project" value="TreeGrafter"/>
</dbReference>
<organism evidence="5 6">
    <name type="scientific">Meridianimarinicoccus aquatilis</name>
    <dbReference type="NCBI Taxonomy" id="2552766"/>
    <lineage>
        <taxon>Bacteria</taxon>
        <taxon>Pseudomonadati</taxon>
        <taxon>Pseudomonadota</taxon>
        <taxon>Alphaproteobacteria</taxon>
        <taxon>Rhodobacterales</taxon>
        <taxon>Paracoccaceae</taxon>
        <taxon>Meridianimarinicoccus</taxon>
    </lineage>
</organism>
<evidence type="ECO:0000259" key="4">
    <source>
        <dbReference type="PROSITE" id="PS01124"/>
    </source>
</evidence>
<dbReference type="SUPFAM" id="SSF46689">
    <property type="entry name" value="Homeodomain-like"/>
    <property type="match status" value="1"/>
</dbReference>
<reference evidence="5 6" key="1">
    <citation type="submission" date="2019-03" db="EMBL/GenBank/DDBJ databases">
        <title>Rhodobacteraceae bacterium SM1902, a new member of the family Rhodobacteraceae isolated from Yantai.</title>
        <authorList>
            <person name="Sun Y."/>
        </authorList>
    </citation>
    <scope>NUCLEOTIDE SEQUENCE [LARGE SCALE GENOMIC DNA]</scope>
    <source>
        <strain evidence="5 6">SM1902</strain>
    </source>
</reference>
<dbReference type="InterPro" id="IPR018060">
    <property type="entry name" value="HTH_AraC"/>
</dbReference>
<gene>
    <name evidence="5" type="ORF">E2L05_00910</name>
</gene>
<keyword evidence="3" id="KW-0804">Transcription</keyword>
<keyword evidence="6" id="KW-1185">Reference proteome</keyword>
<keyword evidence="1" id="KW-0805">Transcription regulation</keyword>
<dbReference type="GO" id="GO:0003700">
    <property type="term" value="F:DNA-binding transcription factor activity"/>
    <property type="evidence" value="ECO:0007669"/>
    <property type="project" value="InterPro"/>
</dbReference>
<protein>
    <submittedName>
        <fullName evidence="5">AraC family transcriptional regulator</fullName>
    </submittedName>
</protein>
<evidence type="ECO:0000313" key="5">
    <source>
        <dbReference type="EMBL" id="TDL91174.1"/>
    </source>
</evidence>
<name>A0A4R6B480_9RHOB</name>
<dbReference type="PROSITE" id="PS01124">
    <property type="entry name" value="HTH_ARAC_FAMILY_2"/>
    <property type="match status" value="1"/>
</dbReference>
<comment type="caution">
    <text evidence="5">The sequence shown here is derived from an EMBL/GenBank/DDBJ whole genome shotgun (WGS) entry which is preliminary data.</text>
</comment>
<dbReference type="SMART" id="SM00342">
    <property type="entry name" value="HTH_ARAC"/>
    <property type="match status" value="1"/>
</dbReference>
<dbReference type="EMBL" id="SMZO01000002">
    <property type="protein sequence ID" value="TDL91174.1"/>
    <property type="molecule type" value="Genomic_DNA"/>
</dbReference>
<dbReference type="RefSeq" id="WP_133341015.1">
    <property type="nucleotide sequence ID" value="NZ_SMZO01000002.1"/>
</dbReference>
<evidence type="ECO:0000256" key="1">
    <source>
        <dbReference type="ARBA" id="ARBA00023015"/>
    </source>
</evidence>
<evidence type="ECO:0000313" key="6">
    <source>
        <dbReference type="Proteomes" id="UP000294562"/>
    </source>
</evidence>
<dbReference type="InterPro" id="IPR032687">
    <property type="entry name" value="AraC-type_N"/>
</dbReference>
<dbReference type="PANTHER" id="PTHR47894">
    <property type="entry name" value="HTH-TYPE TRANSCRIPTIONAL REGULATOR GADX"/>
    <property type="match status" value="1"/>
</dbReference>
<keyword evidence="2" id="KW-0238">DNA-binding</keyword>
<dbReference type="AlphaFoldDB" id="A0A4R6B480"/>
<dbReference type="Pfam" id="PF12625">
    <property type="entry name" value="Arabinose_bd"/>
    <property type="match status" value="1"/>
</dbReference>
<dbReference type="PANTHER" id="PTHR47894:SF1">
    <property type="entry name" value="HTH-TYPE TRANSCRIPTIONAL REGULATOR VQSM"/>
    <property type="match status" value="1"/>
</dbReference>
<dbReference type="Gene3D" id="1.10.10.60">
    <property type="entry name" value="Homeodomain-like"/>
    <property type="match status" value="1"/>
</dbReference>
<feature type="domain" description="HTH araC/xylS-type" evidence="4">
    <location>
        <begin position="228"/>
        <end position="326"/>
    </location>
</feature>
<dbReference type="InterPro" id="IPR009057">
    <property type="entry name" value="Homeodomain-like_sf"/>
</dbReference>
<dbReference type="GO" id="GO:0000976">
    <property type="term" value="F:transcription cis-regulatory region binding"/>
    <property type="evidence" value="ECO:0007669"/>
    <property type="project" value="TreeGrafter"/>
</dbReference>